<dbReference type="GO" id="GO:0016746">
    <property type="term" value="F:acyltransferase activity"/>
    <property type="evidence" value="ECO:0007669"/>
    <property type="project" value="UniProtKB-KW"/>
</dbReference>
<keyword evidence="1" id="KW-0812">Transmembrane</keyword>
<dbReference type="EMBL" id="JAIEZQ010000002">
    <property type="protein sequence ID" value="MBY9075139.1"/>
    <property type="molecule type" value="Genomic_DNA"/>
</dbReference>
<dbReference type="PANTHER" id="PTHR23028">
    <property type="entry name" value="ACETYLTRANSFERASE"/>
    <property type="match status" value="1"/>
</dbReference>
<feature type="domain" description="SGNH" evidence="3">
    <location>
        <begin position="425"/>
        <end position="649"/>
    </location>
</feature>
<evidence type="ECO:0000313" key="5">
    <source>
        <dbReference type="Proteomes" id="UP000754710"/>
    </source>
</evidence>
<evidence type="ECO:0000259" key="3">
    <source>
        <dbReference type="Pfam" id="PF19040"/>
    </source>
</evidence>
<dbReference type="InterPro" id="IPR002656">
    <property type="entry name" value="Acyl_transf_3_dom"/>
</dbReference>
<dbReference type="RefSeq" id="WP_221024928.1">
    <property type="nucleotide sequence ID" value="NZ_JAIEZQ010000002.1"/>
</dbReference>
<feature type="domain" description="Acyltransferase 3" evidence="2">
    <location>
        <begin position="7"/>
        <end position="327"/>
    </location>
</feature>
<feature type="transmembrane region" description="Helical" evidence="1">
    <location>
        <begin position="165"/>
        <end position="183"/>
    </location>
</feature>
<proteinExistence type="predicted"/>
<dbReference type="Pfam" id="PF19040">
    <property type="entry name" value="SGNH"/>
    <property type="match status" value="1"/>
</dbReference>
<feature type="transmembrane region" description="Helical" evidence="1">
    <location>
        <begin position="36"/>
        <end position="54"/>
    </location>
</feature>
<evidence type="ECO:0000313" key="4">
    <source>
        <dbReference type="EMBL" id="MBY9075139.1"/>
    </source>
</evidence>
<feature type="transmembrane region" description="Helical" evidence="1">
    <location>
        <begin position="227"/>
        <end position="246"/>
    </location>
</feature>
<dbReference type="PANTHER" id="PTHR23028:SF53">
    <property type="entry name" value="ACYL_TRANSF_3 DOMAIN-CONTAINING PROTEIN"/>
    <property type="match status" value="1"/>
</dbReference>
<protein>
    <submittedName>
        <fullName evidence="4">Acyltransferase</fullName>
    </submittedName>
</protein>
<keyword evidence="5" id="KW-1185">Reference proteome</keyword>
<sequence>MSWSYRPALDGLRTIAVYLVLLFHTGLPVAGGGFVGVDLFFVLSGFLVSNVILSEIDRTGTLRIGKFYSRRVRRLLPAAVAVVVATCAVFVLISSVTRRLPLIGDAQAALLYVANWRFLAQSSDYFATDVEESPFLHFWSLAIEEQFYFVFPILLLLLTKATRRWGWALLAALGALFALSLGSQLYWAQVDTNHAYYGTDARLYQLLAGVLLTVALRTWHVQVRRRTAELLAVGGLVLLLVLGSGLPPLSPSWRGIGAMVASVLLIAGLSLRDDGVLARGLARPVPVFLGRISYGTYLWHWPVILVLEEVLVVSPKIVAVLAVGVATGLAAASYEVLEMPIRKNGFLDRFQWNTAVTGVAVSALVAVTLVPWALQLDRKPALAALDSASGVAGVATGKPTRLPADVDWAKVEDDIGDEGSCSAADVARCTVVDGSGPHVLLVGDSQAQMLVPMFESIAEKHDLRLSLNVQAGCPWQEGLANKKSSEKEAQKCEDGRVGWYDEVLPELDPDVVVLVSRPRDEPQWARTIVRRDGREQPLEQMTAETSRETLAKVEKVADDTVLVERMIMPETFDPDECLTSASEPSACAVPVPLGTSPTDALYIAAAAEDPALHTVDLNPAFCPGAPVCQPVVGGEIVWRDDHHVTAQYAVSRRDQVWKLLEKTGVFGAAG</sequence>
<feature type="transmembrane region" description="Helical" evidence="1">
    <location>
        <begin position="136"/>
        <end position="158"/>
    </location>
</feature>
<keyword evidence="1" id="KW-1133">Transmembrane helix</keyword>
<reference evidence="4 5" key="1">
    <citation type="submission" date="2021-08" db="EMBL/GenBank/DDBJ databases">
        <title>Nocardioides bacterium WL0053 sp. nov., isolated from the sediment.</title>
        <authorList>
            <person name="Wang L."/>
            <person name="Zhang D."/>
            <person name="Zhang A."/>
        </authorList>
    </citation>
    <scope>NUCLEOTIDE SEQUENCE [LARGE SCALE GENOMIC DNA]</scope>
    <source>
        <strain evidence="4 5">WL0053</strain>
    </source>
</reference>
<dbReference type="InterPro" id="IPR050879">
    <property type="entry name" value="Acyltransferase_3"/>
</dbReference>
<feature type="transmembrane region" description="Helical" evidence="1">
    <location>
        <begin position="317"/>
        <end position="334"/>
    </location>
</feature>
<name>A0ABS7RJB7_9ACTN</name>
<dbReference type="Pfam" id="PF01757">
    <property type="entry name" value="Acyl_transf_3"/>
    <property type="match status" value="1"/>
</dbReference>
<feature type="transmembrane region" description="Helical" evidence="1">
    <location>
        <begin position="203"/>
        <end position="220"/>
    </location>
</feature>
<gene>
    <name evidence="4" type="ORF">K1X13_09940</name>
</gene>
<dbReference type="InterPro" id="IPR043968">
    <property type="entry name" value="SGNH"/>
</dbReference>
<evidence type="ECO:0000256" key="1">
    <source>
        <dbReference type="SAM" id="Phobius"/>
    </source>
</evidence>
<accession>A0ABS7RJB7</accession>
<feature type="transmembrane region" description="Helical" evidence="1">
    <location>
        <begin position="75"/>
        <end position="93"/>
    </location>
</feature>
<feature type="transmembrane region" description="Helical" evidence="1">
    <location>
        <begin position="355"/>
        <end position="374"/>
    </location>
</feature>
<organism evidence="4 5">
    <name type="scientific">Nocardioides jiangsuensis</name>
    <dbReference type="NCBI Taxonomy" id="2866161"/>
    <lineage>
        <taxon>Bacteria</taxon>
        <taxon>Bacillati</taxon>
        <taxon>Actinomycetota</taxon>
        <taxon>Actinomycetes</taxon>
        <taxon>Propionibacteriales</taxon>
        <taxon>Nocardioidaceae</taxon>
        <taxon>Nocardioides</taxon>
    </lineage>
</organism>
<keyword evidence="1" id="KW-0472">Membrane</keyword>
<evidence type="ECO:0000259" key="2">
    <source>
        <dbReference type="Pfam" id="PF01757"/>
    </source>
</evidence>
<keyword evidence="4" id="KW-0808">Transferase</keyword>
<dbReference type="Proteomes" id="UP000754710">
    <property type="component" value="Unassembled WGS sequence"/>
</dbReference>
<keyword evidence="4" id="KW-0012">Acyltransferase</keyword>
<comment type="caution">
    <text evidence="4">The sequence shown here is derived from an EMBL/GenBank/DDBJ whole genome shotgun (WGS) entry which is preliminary data.</text>
</comment>
<feature type="transmembrane region" description="Helical" evidence="1">
    <location>
        <begin position="252"/>
        <end position="271"/>
    </location>
</feature>
<feature type="transmembrane region" description="Helical" evidence="1">
    <location>
        <begin position="292"/>
        <end position="311"/>
    </location>
</feature>